<accession>A0ABW4KDI9</accession>
<organism evidence="3 4">
    <name type="scientific">Siminovitchia sediminis</name>
    <dbReference type="NCBI Taxonomy" id="1274353"/>
    <lineage>
        <taxon>Bacteria</taxon>
        <taxon>Bacillati</taxon>
        <taxon>Bacillota</taxon>
        <taxon>Bacilli</taxon>
        <taxon>Bacillales</taxon>
        <taxon>Bacillaceae</taxon>
        <taxon>Siminovitchia</taxon>
    </lineage>
</organism>
<dbReference type="Proteomes" id="UP001597301">
    <property type="component" value="Unassembled WGS sequence"/>
</dbReference>
<dbReference type="EMBL" id="JBHUEO010000001">
    <property type="protein sequence ID" value="MFD1705186.1"/>
    <property type="molecule type" value="Genomic_DNA"/>
</dbReference>
<feature type="compositionally biased region" description="Basic and acidic residues" evidence="2">
    <location>
        <begin position="202"/>
        <end position="217"/>
    </location>
</feature>
<evidence type="ECO:0000313" key="4">
    <source>
        <dbReference type="Proteomes" id="UP001597301"/>
    </source>
</evidence>
<gene>
    <name evidence="3" type="ORF">ACFSCZ_00280</name>
</gene>
<feature type="compositionally biased region" description="Basic and acidic residues" evidence="2">
    <location>
        <begin position="225"/>
        <end position="234"/>
    </location>
</feature>
<dbReference type="PROSITE" id="PS51257">
    <property type="entry name" value="PROKAR_LIPOPROTEIN"/>
    <property type="match status" value="1"/>
</dbReference>
<evidence type="ECO:0000313" key="3">
    <source>
        <dbReference type="EMBL" id="MFD1705186.1"/>
    </source>
</evidence>
<evidence type="ECO:0000256" key="2">
    <source>
        <dbReference type="SAM" id="MobiDB-lite"/>
    </source>
</evidence>
<protein>
    <recommendedName>
        <fullName evidence="5">Lipoprotein</fullName>
    </recommendedName>
</protein>
<evidence type="ECO:0000256" key="1">
    <source>
        <dbReference type="SAM" id="Coils"/>
    </source>
</evidence>
<dbReference type="RefSeq" id="WP_380771415.1">
    <property type="nucleotide sequence ID" value="NZ_JBHUEO010000001.1"/>
</dbReference>
<feature type="region of interest" description="Disordered" evidence="2">
    <location>
        <begin position="202"/>
        <end position="234"/>
    </location>
</feature>
<keyword evidence="1" id="KW-0175">Coiled coil</keyword>
<evidence type="ECO:0008006" key="5">
    <source>
        <dbReference type="Google" id="ProtNLM"/>
    </source>
</evidence>
<feature type="coiled-coil region" evidence="1">
    <location>
        <begin position="88"/>
        <end position="129"/>
    </location>
</feature>
<name>A0ABW4KDI9_9BACI</name>
<comment type="caution">
    <text evidence="3">The sequence shown here is derived from an EMBL/GenBank/DDBJ whole genome shotgun (WGS) entry which is preliminary data.</text>
</comment>
<keyword evidence="4" id="KW-1185">Reference proteome</keyword>
<proteinExistence type="predicted"/>
<sequence length="339" mass="37560">MKIARMGILACLLLLVMYGCSNTNKIYEKMMEQGLQEIEEANYGSAQSFFENALEEEPEDEKAAILLKQTKDILKAQEHFDEGAFDAAKEAANEAANTEEGSDKLVEKAESLIEQMAKLENEKKTYVGSYEQAEEWFEQGKLAESINTFESLLRNDLSHPFFADIHKDIESSLSKVKLAKEKAEADAKAQAEAEAKAKAEAEAKAKAEAEEKAKAEAQARAAAEQAEKEQKAEAEKLKQEAKGVGAAEGYWVTADRTEACHITSTYFACAVAFSDVGFHDQIQSIRHVSDTQIDITFENGYTSTVTLVSEDVLQTETGQLQRVSKKEANSIYEGYYELP</sequence>
<reference evidence="4" key="1">
    <citation type="journal article" date="2019" name="Int. J. Syst. Evol. Microbiol.">
        <title>The Global Catalogue of Microorganisms (GCM) 10K type strain sequencing project: providing services to taxonomists for standard genome sequencing and annotation.</title>
        <authorList>
            <consortium name="The Broad Institute Genomics Platform"/>
            <consortium name="The Broad Institute Genome Sequencing Center for Infectious Disease"/>
            <person name="Wu L."/>
            <person name="Ma J."/>
        </authorList>
    </citation>
    <scope>NUCLEOTIDE SEQUENCE [LARGE SCALE GENOMIC DNA]</scope>
    <source>
        <strain evidence="4">CGMCC 1.12295</strain>
    </source>
</reference>